<sequence>MNMFTNDIEELYKIIISKKDIDFKNLALTNFVLKFEISSKISEFFYKNFHDRKTVKGVVYTPINISNYMINNTITKEEIISNPYLKICDLACGTGNILIPLYNHLLNIFEENINEINCKNSMEITDIKAHILKNNLFGYDIDSFALKLLTIDLFKEHGVIFRNLYNEDFLTCDKDDYDVFIGNPPYIGHKDINKEYSKALKLKFKSIYSDKGDISYCFFQEALNHLEDSGKLTFITSRYFLESPSGSILRRMLKVNFDILKIVDFYGIRPFSNANVDPVIIFLSKEQANYQYQRNIEVIKPQNCCKKEFLEELFSKDSYENNKLNIFYINKTLLDDKGWILIDQKQRSIIEKIKAKCSTTLDDICISYQGIITGCDKAFIVTKEDIANYHLEEELLMPWIKSSNIEKASVTNTDKYIIYSDLINNESDFPNCISFINQMKYKLEERRECKNGIRKWFQLQWGRKPEIFSQEKIIYPYKSVNNRFALSSGSYFSADVYALVLRDHVSVTYEYIMKLLNSDIYEFYFKTFGKKLGDKLYEYYPSNLLKLEIPIDAINSSADLYDFFGFTSDEIDIIKNI</sequence>
<evidence type="ECO:0000259" key="9">
    <source>
        <dbReference type="Pfam" id="PF12950"/>
    </source>
</evidence>
<evidence type="ECO:0000256" key="3">
    <source>
        <dbReference type="ARBA" id="ARBA00022679"/>
    </source>
</evidence>
<keyword evidence="6" id="KW-0238">DNA-binding</keyword>
<dbReference type="Pfam" id="PF12950">
    <property type="entry name" value="TaqI_C"/>
    <property type="match status" value="1"/>
</dbReference>
<feature type="domain" description="Type II methyltransferase M.TaqI-like" evidence="8">
    <location>
        <begin position="122"/>
        <end position="268"/>
    </location>
</feature>
<dbReference type="STRING" id="573061.Clocel_2110"/>
<dbReference type="Proteomes" id="UP000002730">
    <property type="component" value="Chromosome"/>
</dbReference>
<evidence type="ECO:0000256" key="1">
    <source>
        <dbReference type="ARBA" id="ARBA00011900"/>
    </source>
</evidence>
<comment type="catalytic activity">
    <reaction evidence="7">
        <text>a 2'-deoxyadenosine in DNA + S-adenosyl-L-methionine = an N(6)-methyl-2'-deoxyadenosine in DNA + S-adenosyl-L-homocysteine + H(+)</text>
        <dbReference type="Rhea" id="RHEA:15197"/>
        <dbReference type="Rhea" id="RHEA-COMP:12418"/>
        <dbReference type="Rhea" id="RHEA-COMP:12419"/>
        <dbReference type="ChEBI" id="CHEBI:15378"/>
        <dbReference type="ChEBI" id="CHEBI:57856"/>
        <dbReference type="ChEBI" id="CHEBI:59789"/>
        <dbReference type="ChEBI" id="CHEBI:90615"/>
        <dbReference type="ChEBI" id="CHEBI:90616"/>
        <dbReference type="EC" id="2.1.1.72"/>
    </reaction>
</comment>
<dbReference type="SUPFAM" id="SSF53335">
    <property type="entry name" value="S-adenosyl-L-methionine-dependent methyltransferases"/>
    <property type="match status" value="1"/>
</dbReference>
<dbReference type="PRINTS" id="PR00507">
    <property type="entry name" value="N12N6MTFRASE"/>
</dbReference>
<evidence type="ECO:0000313" key="10">
    <source>
        <dbReference type="EMBL" id="ADL51853.1"/>
    </source>
</evidence>
<keyword evidence="4" id="KW-0949">S-adenosyl-L-methionine</keyword>
<dbReference type="Pfam" id="PF07669">
    <property type="entry name" value="Eco57I"/>
    <property type="match status" value="1"/>
</dbReference>
<accession>D9SMY7</accession>
<dbReference type="RefSeq" id="WP_010076929.1">
    <property type="nucleotide sequence ID" value="NC_014393.1"/>
</dbReference>
<dbReference type="GO" id="GO:0032259">
    <property type="term" value="P:methylation"/>
    <property type="evidence" value="ECO:0007669"/>
    <property type="project" value="UniProtKB-KW"/>
</dbReference>
<proteinExistence type="predicted"/>
<evidence type="ECO:0000256" key="4">
    <source>
        <dbReference type="ARBA" id="ARBA00022691"/>
    </source>
</evidence>
<keyword evidence="3" id="KW-0808">Transferase</keyword>
<evidence type="ECO:0000259" key="8">
    <source>
        <dbReference type="Pfam" id="PF07669"/>
    </source>
</evidence>
<reference evidence="10 11" key="1">
    <citation type="submission" date="2010-08" db="EMBL/GenBank/DDBJ databases">
        <title>Complete sequence of Clostridium cellulovorans 743B.</title>
        <authorList>
            <consortium name="US DOE Joint Genome Institute"/>
            <person name="Lucas S."/>
            <person name="Copeland A."/>
            <person name="Lapidus A."/>
            <person name="Cheng J.-F."/>
            <person name="Bruce D."/>
            <person name="Goodwin L."/>
            <person name="Pitluck S."/>
            <person name="Chertkov O."/>
            <person name="Detter J.C."/>
            <person name="Han C."/>
            <person name="Tapia R."/>
            <person name="Land M."/>
            <person name="Hauser L."/>
            <person name="Chang Y.-J."/>
            <person name="Jeffries C."/>
            <person name="Kyrpides N."/>
            <person name="Ivanova N."/>
            <person name="Mikhailova N."/>
            <person name="Hemme C.L."/>
            <person name="Woyke T."/>
        </authorList>
    </citation>
    <scope>NUCLEOTIDE SEQUENCE [LARGE SCALE GENOMIC DNA]</scope>
    <source>
        <strain evidence="11">ATCC 35296 / DSM 3052 / OCM 3 / 743B</strain>
    </source>
</reference>
<dbReference type="InterPro" id="IPR029063">
    <property type="entry name" value="SAM-dependent_MTases_sf"/>
</dbReference>
<dbReference type="EMBL" id="CP002160">
    <property type="protein sequence ID" value="ADL51853.1"/>
    <property type="molecule type" value="Genomic_DNA"/>
</dbReference>
<dbReference type="GO" id="GO:0003677">
    <property type="term" value="F:DNA binding"/>
    <property type="evidence" value="ECO:0007669"/>
    <property type="project" value="UniProtKB-KW"/>
</dbReference>
<dbReference type="Gene3D" id="3.40.50.150">
    <property type="entry name" value="Vaccinia Virus protein VP39"/>
    <property type="match status" value="1"/>
</dbReference>
<dbReference type="InterPro" id="IPR025931">
    <property type="entry name" value="TaqI_C"/>
</dbReference>
<dbReference type="EC" id="2.1.1.72" evidence="1"/>
<dbReference type="HOGENOM" id="CLU_025115_1_0_9"/>
<dbReference type="InterPro" id="IPR011639">
    <property type="entry name" value="MethylTrfase_TaqI-like_dom"/>
</dbReference>
<dbReference type="GO" id="GO:0009307">
    <property type="term" value="P:DNA restriction-modification system"/>
    <property type="evidence" value="ECO:0007669"/>
    <property type="project" value="UniProtKB-KW"/>
</dbReference>
<evidence type="ECO:0000256" key="2">
    <source>
        <dbReference type="ARBA" id="ARBA00022603"/>
    </source>
</evidence>
<dbReference type="GO" id="GO:0009007">
    <property type="term" value="F:site-specific DNA-methyltransferase (adenine-specific) activity"/>
    <property type="evidence" value="ECO:0007669"/>
    <property type="project" value="UniProtKB-EC"/>
</dbReference>
<evidence type="ECO:0000256" key="5">
    <source>
        <dbReference type="ARBA" id="ARBA00022747"/>
    </source>
</evidence>
<feature type="domain" description="TaqI-like C-terminal specificity" evidence="9">
    <location>
        <begin position="398"/>
        <end position="547"/>
    </location>
</feature>
<keyword evidence="2 10" id="KW-0489">Methyltransferase</keyword>
<dbReference type="PANTHER" id="PTHR33841">
    <property type="entry name" value="DNA METHYLTRANSFERASE YEEA-RELATED"/>
    <property type="match status" value="1"/>
</dbReference>
<protein>
    <recommendedName>
        <fullName evidence="1">site-specific DNA-methyltransferase (adenine-specific)</fullName>
        <ecNumber evidence="1">2.1.1.72</ecNumber>
    </recommendedName>
</protein>
<dbReference type="eggNOG" id="COG0286">
    <property type="taxonomic scope" value="Bacteria"/>
</dbReference>
<dbReference type="PANTHER" id="PTHR33841:SF6">
    <property type="entry name" value="TYPE II METHYLTRANSFERASE M.HINDII"/>
    <property type="match status" value="1"/>
</dbReference>
<evidence type="ECO:0000256" key="7">
    <source>
        <dbReference type="ARBA" id="ARBA00047942"/>
    </source>
</evidence>
<dbReference type="AlphaFoldDB" id="D9SMY7"/>
<evidence type="ECO:0000313" key="11">
    <source>
        <dbReference type="Proteomes" id="UP000002730"/>
    </source>
</evidence>
<dbReference type="KEGG" id="ccb:Clocel_2110"/>
<keyword evidence="5" id="KW-0680">Restriction system</keyword>
<dbReference type="InterPro" id="IPR050953">
    <property type="entry name" value="N4_N6_ade-DNA_methylase"/>
</dbReference>
<name>D9SMY7_CLOC7</name>
<gene>
    <name evidence="10" type="ordered locus">Clocel_2110</name>
</gene>
<dbReference type="OrthoDB" id="9815272at2"/>
<keyword evidence="11" id="KW-1185">Reference proteome</keyword>
<organism evidence="10 11">
    <name type="scientific">Clostridium cellulovorans (strain ATCC 35296 / DSM 3052 / OCM 3 / 743B)</name>
    <dbReference type="NCBI Taxonomy" id="573061"/>
    <lineage>
        <taxon>Bacteria</taxon>
        <taxon>Bacillati</taxon>
        <taxon>Bacillota</taxon>
        <taxon>Clostridia</taxon>
        <taxon>Eubacteriales</taxon>
        <taxon>Clostridiaceae</taxon>
        <taxon>Clostridium</taxon>
    </lineage>
</organism>
<evidence type="ECO:0000256" key="6">
    <source>
        <dbReference type="ARBA" id="ARBA00023125"/>
    </source>
</evidence>
<dbReference type="REBASE" id="27349">
    <property type="entry name" value="M.Cce743ORF2110P"/>
</dbReference>